<dbReference type="Pfam" id="PF04562">
    <property type="entry name" value="Dicty_spore_N"/>
    <property type="match status" value="1"/>
</dbReference>
<dbReference type="KEGG" id="dpp:DICPUDRAFT_87647"/>
<dbReference type="InParanoid" id="F0ZJI3"/>
<dbReference type="OMA" id="GGLCIEW"/>
<dbReference type="RefSeq" id="XP_003287559.1">
    <property type="nucleotide sequence ID" value="XM_003287511.1"/>
</dbReference>
<accession>F0ZJI3</accession>
<gene>
    <name evidence="3" type="ORF">DICPUDRAFT_87647</name>
</gene>
<protein>
    <recommendedName>
        <fullName evidence="2">DSCP-N domain-containing protein</fullName>
    </recommendedName>
</protein>
<evidence type="ECO:0000259" key="2">
    <source>
        <dbReference type="Pfam" id="PF04562"/>
    </source>
</evidence>
<dbReference type="AlphaFoldDB" id="F0ZJI3"/>
<dbReference type="eggNOG" id="ENOG502RCHP">
    <property type="taxonomic scope" value="Eukaryota"/>
</dbReference>
<evidence type="ECO:0000313" key="4">
    <source>
        <dbReference type="Proteomes" id="UP000001064"/>
    </source>
</evidence>
<dbReference type="OrthoDB" id="15663at2759"/>
<dbReference type="InterPro" id="IPR007643">
    <property type="entry name" value="Dict_spore_N"/>
</dbReference>
<evidence type="ECO:0000256" key="1">
    <source>
        <dbReference type="ARBA" id="ARBA00022737"/>
    </source>
</evidence>
<dbReference type="GeneID" id="10500520"/>
<reference evidence="4" key="1">
    <citation type="journal article" date="2011" name="Genome Biol.">
        <title>Comparative genomics of the social amoebae Dictyostelium discoideum and Dictyostelium purpureum.</title>
        <authorList>
            <consortium name="US DOE Joint Genome Institute (JGI-PGF)"/>
            <person name="Sucgang R."/>
            <person name="Kuo A."/>
            <person name="Tian X."/>
            <person name="Salerno W."/>
            <person name="Parikh A."/>
            <person name="Feasley C.L."/>
            <person name="Dalin E."/>
            <person name="Tu H."/>
            <person name="Huang E."/>
            <person name="Barry K."/>
            <person name="Lindquist E."/>
            <person name="Shapiro H."/>
            <person name="Bruce D."/>
            <person name="Schmutz J."/>
            <person name="Salamov A."/>
            <person name="Fey P."/>
            <person name="Gaudet P."/>
            <person name="Anjard C."/>
            <person name="Babu M.M."/>
            <person name="Basu S."/>
            <person name="Bushmanova Y."/>
            <person name="van der Wel H."/>
            <person name="Katoh-Kurasawa M."/>
            <person name="Dinh C."/>
            <person name="Coutinho P.M."/>
            <person name="Saito T."/>
            <person name="Elias M."/>
            <person name="Schaap P."/>
            <person name="Kay R.R."/>
            <person name="Henrissat B."/>
            <person name="Eichinger L."/>
            <person name="Rivero F."/>
            <person name="Putnam N.H."/>
            <person name="West C.M."/>
            <person name="Loomis W.F."/>
            <person name="Chisholm R.L."/>
            <person name="Shaulsky G."/>
            <person name="Strassmann J.E."/>
            <person name="Queller D.C."/>
            <person name="Kuspa A."/>
            <person name="Grigoriev I.V."/>
        </authorList>
    </citation>
    <scope>NUCLEOTIDE SEQUENCE [LARGE SCALE GENOMIC DNA]</scope>
    <source>
        <strain evidence="4">QSDP1</strain>
    </source>
</reference>
<name>F0ZJI3_DICPU</name>
<organism evidence="3 4">
    <name type="scientific">Dictyostelium purpureum</name>
    <name type="common">Slime mold</name>
    <dbReference type="NCBI Taxonomy" id="5786"/>
    <lineage>
        <taxon>Eukaryota</taxon>
        <taxon>Amoebozoa</taxon>
        <taxon>Evosea</taxon>
        <taxon>Eumycetozoa</taxon>
        <taxon>Dictyostelia</taxon>
        <taxon>Dictyosteliales</taxon>
        <taxon>Dictyosteliaceae</taxon>
        <taxon>Dictyostelium</taxon>
    </lineage>
</organism>
<dbReference type="EMBL" id="GL871043">
    <property type="protein sequence ID" value="EGC35905.1"/>
    <property type="molecule type" value="Genomic_DNA"/>
</dbReference>
<keyword evidence="4" id="KW-1185">Reference proteome</keyword>
<sequence length="364" mass="40577">MFLYKYKYLFLILFILLIVYKINGLFQCETLDPELCLASYPNCIPLILKSCCAGQTGLCVDMDSAVDYVSNKKDKVTNCIKNIQTGIIFELYGPLNSIPGFNIYPPPNETCKDIGCEAKGLSCIYQPIANCESTSPCCQPQPICSDFTKLLMSNISHGRGNCDAQCPEGFNCRYIADEETCLPSKCDLVECIAGTECLPLKGLDIVSCFKKIEINDSPNANCDNVKCPNQFVCGKGVFSNADCLPQDIDFISEIFNCSKCPKDWKCDKFGWGGLCIEWKPSSPGDGVPCLGGFCLFNQYCNETSQQCEFERCTSTTCNKDMSCIQYQPSHPRVCSSTNIIPFTQIPDTIIPYSERYKDQIRAQR</sequence>
<dbReference type="VEuPathDB" id="AmoebaDB:DICPUDRAFT_87647"/>
<feature type="domain" description="DSCP-N" evidence="2">
    <location>
        <begin position="27"/>
        <end position="145"/>
    </location>
</feature>
<dbReference type="Proteomes" id="UP000001064">
    <property type="component" value="Unassembled WGS sequence"/>
</dbReference>
<keyword evidence="1" id="KW-0677">Repeat</keyword>
<evidence type="ECO:0000313" key="3">
    <source>
        <dbReference type="EMBL" id="EGC35905.1"/>
    </source>
</evidence>
<proteinExistence type="predicted"/>